<dbReference type="Proteomes" id="UP000643810">
    <property type="component" value="Unassembled WGS sequence"/>
</dbReference>
<dbReference type="EMBL" id="JACOPG010000004">
    <property type="protein sequence ID" value="MBC5686999.1"/>
    <property type="molecule type" value="Genomic_DNA"/>
</dbReference>
<proteinExistence type="predicted"/>
<protein>
    <submittedName>
        <fullName evidence="1">DUF4364 family protein</fullName>
    </submittedName>
</protein>
<name>A0ABR7GI76_9FIRM</name>
<accession>A0ABR7GI76</accession>
<dbReference type="RefSeq" id="WP_158573076.1">
    <property type="nucleotide sequence ID" value="NZ_JACOPG010000004.1"/>
</dbReference>
<evidence type="ECO:0000313" key="2">
    <source>
        <dbReference type="Proteomes" id="UP000643810"/>
    </source>
</evidence>
<dbReference type="InterPro" id="IPR025374">
    <property type="entry name" value="DUF4364"/>
</dbReference>
<dbReference type="InterPro" id="IPR036390">
    <property type="entry name" value="WH_DNA-bd_sf"/>
</dbReference>
<keyword evidence="2" id="KW-1185">Reference proteome</keyword>
<dbReference type="SUPFAM" id="SSF46785">
    <property type="entry name" value="Winged helix' DNA-binding domain"/>
    <property type="match status" value="1"/>
</dbReference>
<sequence length="171" mass="19389">MAEPNMIYKISVLLLLSKVDIPLSNAQIVQFFLDKEYTDYFTIQQVISDLEEAHLVSLSQSHNNTLYSLTDEGSQTLSLMRDKVSSAIEADMVEYLSNHKFEIKKDNALTANYDLATGGGYIVHCKFTQDGHTMLDLSLHASTSEQAETICNNWKVRHEDVYMSLMDTLIQ</sequence>
<dbReference type="Pfam" id="PF14277">
    <property type="entry name" value="DUF4364"/>
    <property type="match status" value="1"/>
</dbReference>
<gene>
    <name evidence="1" type="ORF">H8R94_10355</name>
</gene>
<evidence type="ECO:0000313" key="1">
    <source>
        <dbReference type="EMBL" id="MBC5686999.1"/>
    </source>
</evidence>
<comment type="caution">
    <text evidence="1">The sequence shown here is derived from an EMBL/GenBank/DDBJ whole genome shotgun (WGS) entry which is preliminary data.</text>
</comment>
<reference evidence="1 2" key="1">
    <citation type="submission" date="2020-08" db="EMBL/GenBank/DDBJ databases">
        <title>Genome public.</title>
        <authorList>
            <person name="Liu C."/>
            <person name="Sun Q."/>
        </authorList>
    </citation>
    <scope>NUCLEOTIDE SEQUENCE [LARGE SCALE GENOMIC DNA]</scope>
    <source>
        <strain evidence="1 2">NSJ-9</strain>
    </source>
</reference>
<organism evidence="1 2">
    <name type="scientific">Roseburia lenta</name>
    <dbReference type="NCBI Taxonomy" id="2763061"/>
    <lineage>
        <taxon>Bacteria</taxon>
        <taxon>Bacillati</taxon>
        <taxon>Bacillota</taxon>
        <taxon>Clostridia</taxon>
        <taxon>Lachnospirales</taxon>
        <taxon>Lachnospiraceae</taxon>
        <taxon>Roseburia</taxon>
    </lineage>
</organism>